<dbReference type="Pfam" id="PF01284">
    <property type="entry name" value="MARVEL"/>
    <property type="match status" value="1"/>
</dbReference>
<reference evidence="7" key="1">
    <citation type="submission" date="2018-03" db="EMBL/GenBank/DDBJ databases">
        <authorList>
            <person name="Guldener U."/>
        </authorList>
    </citation>
    <scope>NUCLEOTIDE SEQUENCE</scope>
</reference>
<keyword evidence="2 5" id="KW-0812">Transmembrane</keyword>
<name>A0AAE8N788_9PEZI</name>
<dbReference type="PANTHER" id="PTHR37451:SF1">
    <property type="entry name" value="MARVEL DOMAIN-CONTAINING PROTEIN"/>
    <property type="match status" value="1"/>
</dbReference>
<dbReference type="AlphaFoldDB" id="A0AAE8N788"/>
<keyword evidence="4 5" id="KW-0472">Membrane</keyword>
<evidence type="ECO:0000256" key="4">
    <source>
        <dbReference type="ARBA" id="ARBA00023136"/>
    </source>
</evidence>
<keyword evidence="3 5" id="KW-1133">Transmembrane helix</keyword>
<sequence length="160" mass="17246">MMVAGYSLTTVAAAVLAVFCIIELGLTAHVANRTGDFSPDSINFLIFSSVWSLLVLAYLVLAPRFLPRLFHRFAPAALLVVTSLFWFAGAIAAADRLGTPDGCSRNGLCRSWQAGVAFAFFIWAIFTAVTVFEGLELRKHNTSATAKMQTQPGPTPYANA</sequence>
<dbReference type="PANTHER" id="PTHR37451">
    <property type="entry name" value="MARVEL DOMAIN"/>
    <property type="match status" value="1"/>
</dbReference>
<evidence type="ECO:0000259" key="6">
    <source>
        <dbReference type="Pfam" id="PF01284"/>
    </source>
</evidence>
<protein>
    <recommendedName>
        <fullName evidence="6">MARVEL domain-containing protein</fullName>
    </recommendedName>
</protein>
<keyword evidence="8" id="KW-1185">Reference proteome</keyword>
<dbReference type="Proteomes" id="UP001187682">
    <property type="component" value="Unassembled WGS sequence"/>
</dbReference>
<feature type="transmembrane region" description="Helical" evidence="5">
    <location>
        <begin position="73"/>
        <end position="94"/>
    </location>
</feature>
<dbReference type="GO" id="GO:0016020">
    <property type="term" value="C:membrane"/>
    <property type="evidence" value="ECO:0007669"/>
    <property type="project" value="UniProtKB-SubCell"/>
</dbReference>
<proteinExistence type="predicted"/>
<gene>
    <name evidence="7" type="ORF">DNG_08851</name>
</gene>
<feature type="transmembrane region" description="Helical" evidence="5">
    <location>
        <begin position="114"/>
        <end position="132"/>
    </location>
</feature>
<organism evidence="7 8">
    <name type="scientific">Cephalotrichum gorgonifer</name>
    <dbReference type="NCBI Taxonomy" id="2041049"/>
    <lineage>
        <taxon>Eukaryota</taxon>
        <taxon>Fungi</taxon>
        <taxon>Dikarya</taxon>
        <taxon>Ascomycota</taxon>
        <taxon>Pezizomycotina</taxon>
        <taxon>Sordariomycetes</taxon>
        <taxon>Hypocreomycetidae</taxon>
        <taxon>Microascales</taxon>
        <taxon>Microascaceae</taxon>
        <taxon>Cephalotrichum</taxon>
    </lineage>
</organism>
<comment type="caution">
    <text evidence="7">The sequence shown here is derived from an EMBL/GenBank/DDBJ whole genome shotgun (WGS) entry which is preliminary data.</text>
</comment>
<evidence type="ECO:0000256" key="5">
    <source>
        <dbReference type="SAM" id="Phobius"/>
    </source>
</evidence>
<evidence type="ECO:0000256" key="1">
    <source>
        <dbReference type="ARBA" id="ARBA00004141"/>
    </source>
</evidence>
<feature type="transmembrane region" description="Helical" evidence="5">
    <location>
        <begin position="43"/>
        <end position="61"/>
    </location>
</feature>
<evidence type="ECO:0000256" key="3">
    <source>
        <dbReference type="ARBA" id="ARBA00022989"/>
    </source>
</evidence>
<evidence type="ECO:0000313" key="8">
    <source>
        <dbReference type="Proteomes" id="UP001187682"/>
    </source>
</evidence>
<evidence type="ECO:0000256" key="2">
    <source>
        <dbReference type="ARBA" id="ARBA00022692"/>
    </source>
</evidence>
<dbReference type="InterPro" id="IPR008253">
    <property type="entry name" value="Marvel"/>
</dbReference>
<comment type="subcellular location">
    <subcellularLocation>
        <location evidence="1">Membrane</location>
        <topology evidence="1">Multi-pass membrane protein</topology>
    </subcellularLocation>
</comment>
<accession>A0AAE8N788</accession>
<evidence type="ECO:0000313" key="7">
    <source>
        <dbReference type="EMBL" id="SPO06162.1"/>
    </source>
</evidence>
<dbReference type="EMBL" id="ONZQ02000015">
    <property type="protein sequence ID" value="SPO06162.1"/>
    <property type="molecule type" value="Genomic_DNA"/>
</dbReference>
<feature type="domain" description="MARVEL" evidence="6">
    <location>
        <begin position="14"/>
        <end position="132"/>
    </location>
</feature>